<dbReference type="GO" id="GO:0015562">
    <property type="term" value="F:efflux transmembrane transporter activity"/>
    <property type="evidence" value="ECO:0007669"/>
    <property type="project" value="TreeGrafter"/>
</dbReference>
<dbReference type="Gene3D" id="2.40.50.100">
    <property type="match status" value="1"/>
</dbReference>
<dbReference type="InterPro" id="IPR058792">
    <property type="entry name" value="Beta-barrel_RND_2"/>
</dbReference>
<organism evidence="4 5">
    <name type="scientific">Methylomagnum ishizawai</name>
    <dbReference type="NCBI Taxonomy" id="1760988"/>
    <lineage>
        <taxon>Bacteria</taxon>
        <taxon>Pseudomonadati</taxon>
        <taxon>Pseudomonadota</taxon>
        <taxon>Gammaproteobacteria</taxon>
        <taxon>Methylococcales</taxon>
        <taxon>Methylococcaceae</taxon>
        <taxon>Methylomagnum</taxon>
    </lineage>
</organism>
<evidence type="ECO:0000259" key="3">
    <source>
        <dbReference type="Pfam" id="PF25954"/>
    </source>
</evidence>
<dbReference type="Pfam" id="PF25876">
    <property type="entry name" value="HH_MFP_RND"/>
    <property type="match status" value="1"/>
</dbReference>
<dbReference type="RefSeq" id="WP_125468955.1">
    <property type="nucleotide sequence ID" value="NZ_FXAM01000001.1"/>
</dbReference>
<dbReference type="STRING" id="1760988.SAMN02949497_3042"/>
<dbReference type="Gene3D" id="2.40.30.170">
    <property type="match status" value="1"/>
</dbReference>
<keyword evidence="5" id="KW-1185">Reference proteome</keyword>
<dbReference type="NCBIfam" id="TIGR01730">
    <property type="entry name" value="RND_mfp"/>
    <property type="match status" value="1"/>
</dbReference>
<dbReference type="InterPro" id="IPR006143">
    <property type="entry name" value="RND_pump_MFP"/>
</dbReference>
<dbReference type="PANTHER" id="PTHR30469">
    <property type="entry name" value="MULTIDRUG RESISTANCE PROTEIN MDTA"/>
    <property type="match status" value="1"/>
</dbReference>
<dbReference type="Gene3D" id="2.40.420.20">
    <property type="match status" value="1"/>
</dbReference>
<evidence type="ECO:0000256" key="1">
    <source>
        <dbReference type="ARBA" id="ARBA00009477"/>
    </source>
</evidence>
<dbReference type="PROSITE" id="PS51257">
    <property type="entry name" value="PROKAR_LIPOPROTEIN"/>
    <property type="match status" value="1"/>
</dbReference>
<dbReference type="EMBL" id="FXAM01000001">
    <property type="protein sequence ID" value="SMF95670.1"/>
    <property type="molecule type" value="Genomic_DNA"/>
</dbReference>
<dbReference type="Proteomes" id="UP000192923">
    <property type="component" value="Unassembled WGS sequence"/>
</dbReference>
<dbReference type="Pfam" id="PF25954">
    <property type="entry name" value="Beta-barrel_RND_2"/>
    <property type="match status" value="1"/>
</dbReference>
<feature type="domain" description="CusB-like beta-barrel" evidence="3">
    <location>
        <begin position="217"/>
        <end position="289"/>
    </location>
</feature>
<name>A0A1Y6CZP2_9GAMM</name>
<dbReference type="PANTHER" id="PTHR30469:SF15">
    <property type="entry name" value="HLYD FAMILY OF SECRETION PROTEINS"/>
    <property type="match status" value="1"/>
</dbReference>
<feature type="domain" description="Multidrug resistance protein MdtA-like alpha-helical hairpin" evidence="2">
    <location>
        <begin position="109"/>
        <end position="178"/>
    </location>
</feature>
<dbReference type="AlphaFoldDB" id="A0A1Y6CZP2"/>
<sequence length="375" mass="40033">MSKSDSTTRPTRPCPSQAAPMLLGFLLLAGCTTPPESPQLPRPVRVAQVGEAAVHTTAGFAGEVTARRETALAFRIAGKLEARLVEVGDRVRKGQAVARLDANDYRLATQNLKAQLAAAQAEAGFTRADLVRYRELLDQHIIAPPEFDRHQTADTAAKEKVAALEAQLAQTANQLRYSELVAERDGVIAGFSAEVGDVVAVGQPVALLAQLDEKEITLHVPEQRIAQVAPGQAVEITLWSQGERRLRGSIREVAPAADPATRTYRVKAVLLEGREQALLGMTATVWLAATAPAALAVPRSAVFTTHDDPQRPKVWLVEAGAVRSIPVTLGTPLDGERIVVEGVAPGQTVVRAGVQRLIEGQAVRVLASANDRSQP</sequence>
<dbReference type="InterPro" id="IPR058624">
    <property type="entry name" value="MdtA-like_HH"/>
</dbReference>
<protein>
    <submittedName>
        <fullName evidence="4">RND family efflux transporter, MFP subunit</fullName>
    </submittedName>
</protein>
<accession>A0A1Y6CZP2</accession>
<dbReference type="GO" id="GO:1990281">
    <property type="term" value="C:efflux pump complex"/>
    <property type="evidence" value="ECO:0007669"/>
    <property type="project" value="TreeGrafter"/>
</dbReference>
<evidence type="ECO:0000313" key="5">
    <source>
        <dbReference type="Proteomes" id="UP000192923"/>
    </source>
</evidence>
<comment type="similarity">
    <text evidence="1">Belongs to the membrane fusion protein (MFP) (TC 8.A.1) family.</text>
</comment>
<dbReference type="SUPFAM" id="SSF111369">
    <property type="entry name" value="HlyD-like secretion proteins"/>
    <property type="match status" value="1"/>
</dbReference>
<proteinExistence type="inferred from homology"/>
<evidence type="ECO:0000313" key="4">
    <source>
        <dbReference type="EMBL" id="SMF95670.1"/>
    </source>
</evidence>
<dbReference type="OrthoDB" id="9806939at2"/>
<reference evidence="4 5" key="1">
    <citation type="submission" date="2016-12" db="EMBL/GenBank/DDBJ databases">
        <authorList>
            <person name="Song W.-J."/>
            <person name="Kurnit D.M."/>
        </authorList>
    </citation>
    <scope>NUCLEOTIDE SEQUENCE [LARGE SCALE GENOMIC DNA]</scope>
    <source>
        <strain evidence="4 5">175</strain>
    </source>
</reference>
<gene>
    <name evidence="4" type="ORF">SAMN02949497_3042</name>
</gene>
<dbReference type="Gene3D" id="1.10.287.470">
    <property type="entry name" value="Helix hairpin bin"/>
    <property type="match status" value="1"/>
</dbReference>
<evidence type="ECO:0000259" key="2">
    <source>
        <dbReference type="Pfam" id="PF25876"/>
    </source>
</evidence>